<dbReference type="Proteomes" id="UP000694867">
    <property type="component" value="Unplaced"/>
</dbReference>
<evidence type="ECO:0000256" key="1">
    <source>
        <dbReference type="ARBA" id="ARBA00004114"/>
    </source>
</evidence>
<evidence type="ECO:0000256" key="7">
    <source>
        <dbReference type="ARBA" id="ARBA00022741"/>
    </source>
</evidence>
<dbReference type="CDD" id="cd13114">
    <property type="entry name" value="POLO_box_Plk4_1"/>
    <property type="match status" value="1"/>
</dbReference>
<evidence type="ECO:0000256" key="6">
    <source>
        <dbReference type="ARBA" id="ARBA00022679"/>
    </source>
</evidence>
<dbReference type="AlphaFoldDB" id="A0AAJ6QN63"/>
<dbReference type="GeneID" id="100897467"/>
<comment type="catalytic activity">
    <reaction evidence="13">
        <text>L-threonyl-[protein] + ATP = O-phospho-L-threonyl-[protein] + ADP + H(+)</text>
        <dbReference type="Rhea" id="RHEA:46608"/>
        <dbReference type="Rhea" id="RHEA-COMP:11060"/>
        <dbReference type="Rhea" id="RHEA-COMP:11605"/>
        <dbReference type="ChEBI" id="CHEBI:15378"/>
        <dbReference type="ChEBI" id="CHEBI:30013"/>
        <dbReference type="ChEBI" id="CHEBI:30616"/>
        <dbReference type="ChEBI" id="CHEBI:61977"/>
        <dbReference type="ChEBI" id="CHEBI:456216"/>
        <dbReference type="EC" id="2.7.11.21"/>
    </reaction>
</comment>
<evidence type="ECO:0000256" key="15">
    <source>
        <dbReference type="PROSITE-ProRule" id="PRU10141"/>
    </source>
</evidence>
<accession>A0AAJ6QN63</accession>
<keyword evidence="6" id="KW-0808">Transferase</keyword>
<dbReference type="Gene3D" id="3.30.1120.120">
    <property type="match status" value="1"/>
</dbReference>
<dbReference type="InterPro" id="IPR017441">
    <property type="entry name" value="Protein_kinase_ATP_BS"/>
</dbReference>
<dbReference type="PROSITE" id="PS50011">
    <property type="entry name" value="PROTEIN_KINASE_DOM"/>
    <property type="match status" value="1"/>
</dbReference>
<dbReference type="PROSITE" id="PS51984">
    <property type="entry name" value="CPB1"/>
    <property type="match status" value="1"/>
</dbReference>
<dbReference type="GO" id="GO:0004674">
    <property type="term" value="F:protein serine/threonine kinase activity"/>
    <property type="evidence" value="ECO:0007669"/>
    <property type="project" value="UniProtKB-KW"/>
</dbReference>
<keyword evidence="7 15" id="KW-0547">Nucleotide-binding</keyword>
<evidence type="ECO:0000259" key="16">
    <source>
        <dbReference type="PROSITE" id="PS50011"/>
    </source>
</evidence>
<dbReference type="PROSITE" id="PS00109">
    <property type="entry name" value="PROTEIN_KINASE_TYR"/>
    <property type="match status" value="1"/>
</dbReference>
<dbReference type="EC" id="2.7.11.21" evidence="2"/>
<name>A0AAJ6QN63_9ACAR</name>
<feature type="binding site" evidence="15">
    <location>
        <position position="44"/>
    </location>
    <ligand>
        <name>ATP</name>
        <dbReference type="ChEBI" id="CHEBI:30616"/>
    </ligand>
</feature>
<keyword evidence="9 15" id="KW-0067">ATP-binding</keyword>
<keyword evidence="8" id="KW-0418">Kinase</keyword>
<comment type="catalytic activity">
    <reaction evidence="14">
        <text>L-seryl-[protein] + ATP = O-phospho-L-seryl-[protein] + ADP + H(+)</text>
        <dbReference type="Rhea" id="RHEA:17989"/>
        <dbReference type="Rhea" id="RHEA-COMP:9863"/>
        <dbReference type="Rhea" id="RHEA-COMP:11604"/>
        <dbReference type="ChEBI" id="CHEBI:15378"/>
        <dbReference type="ChEBI" id="CHEBI:29999"/>
        <dbReference type="ChEBI" id="CHEBI:30616"/>
        <dbReference type="ChEBI" id="CHEBI:83421"/>
        <dbReference type="ChEBI" id="CHEBI:456216"/>
        <dbReference type="EC" id="2.7.11.21"/>
    </reaction>
</comment>
<dbReference type="FunFam" id="1.10.510.10:FF:000576">
    <property type="entry name" value="Serine/threonine-protein kinase PLK4"/>
    <property type="match status" value="1"/>
</dbReference>
<protein>
    <recommendedName>
        <fullName evidence="3">Serine/threonine-protein kinase PLK4</fullName>
        <ecNumber evidence="2">2.7.11.21</ecNumber>
    </recommendedName>
    <alternativeName>
        <fullName evidence="12">Polo-like kinase 4</fullName>
    </alternativeName>
</protein>
<evidence type="ECO:0000256" key="11">
    <source>
        <dbReference type="ARBA" id="ARBA00023212"/>
    </source>
</evidence>
<dbReference type="KEGG" id="goe:100897467"/>
<evidence type="ECO:0000256" key="12">
    <source>
        <dbReference type="ARBA" id="ARBA00030332"/>
    </source>
</evidence>
<keyword evidence="4" id="KW-0963">Cytoplasm</keyword>
<evidence type="ECO:0000256" key="3">
    <source>
        <dbReference type="ARBA" id="ARBA00020245"/>
    </source>
</evidence>
<evidence type="ECO:0000256" key="4">
    <source>
        <dbReference type="ARBA" id="ARBA00022490"/>
    </source>
</evidence>
<dbReference type="InterPro" id="IPR033696">
    <property type="entry name" value="POLO_box_Plk4_C"/>
</dbReference>
<dbReference type="Pfam" id="PF18190">
    <property type="entry name" value="Plk4_PB1"/>
    <property type="match status" value="1"/>
</dbReference>
<evidence type="ECO:0000256" key="13">
    <source>
        <dbReference type="ARBA" id="ARBA00047802"/>
    </source>
</evidence>
<keyword evidence="5" id="KW-0723">Serine/threonine-protein kinase</keyword>
<dbReference type="PANTHER" id="PTHR24345:SF91">
    <property type="entry name" value="SERINE_THREONINE-PROTEIN KINASE PLK4"/>
    <property type="match status" value="1"/>
</dbReference>
<organism evidence="18 19">
    <name type="scientific">Galendromus occidentalis</name>
    <name type="common">western predatory mite</name>
    <dbReference type="NCBI Taxonomy" id="34638"/>
    <lineage>
        <taxon>Eukaryota</taxon>
        <taxon>Metazoa</taxon>
        <taxon>Ecdysozoa</taxon>
        <taxon>Arthropoda</taxon>
        <taxon>Chelicerata</taxon>
        <taxon>Arachnida</taxon>
        <taxon>Acari</taxon>
        <taxon>Parasitiformes</taxon>
        <taxon>Mesostigmata</taxon>
        <taxon>Gamasina</taxon>
        <taxon>Phytoseioidea</taxon>
        <taxon>Phytoseiidae</taxon>
        <taxon>Typhlodrominae</taxon>
        <taxon>Galendromus</taxon>
    </lineage>
</organism>
<keyword evidence="10" id="KW-0832">Ubl conjugation</keyword>
<dbReference type="Pfam" id="PF00069">
    <property type="entry name" value="Pkinase"/>
    <property type="match status" value="1"/>
</dbReference>
<dbReference type="InterPro" id="IPR046437">
    <property type="entry name" value="Ser_Thr-PK_POLO_box_1_sf"/>
</dbReference>
<gene>
    <name evidence="19" type="primary">LOC100897467</name>
</gene>
<evidence type="ECO:0000256" key="14">
    <source>
        <dbReference type="ARBA" id="ARBA00048347"/>
    </source>
</evidence>
<evidence type="ECO:0000259" key="17">
    <source>
        <dbReference type="PROSITE" id="PS51984"/>
    </source>
</evidence>
<keyword evidence="18" id="KW-1185">Reference proteome</keyword>
<evidence type="ECO:0000256" key="8">
    <source>
        <dbReference type="ARBA" id="ARBA00022777"/>
    </source>
</evidence>
<dbReference type="SUPFAM" id="SSF82615">
    <property type="entry name" value="Polo-box domain"/>
    <property type="match status" value="1"/>
</dbReference>
<feature type="domain" description="Protein kinase" evidence="16">
    <location>
        <begin position="15"/>
        <end position="267"/>
    </location>
</feature>
<sequence>MIDLTKELGQRIEDYEITKLLGRGGFAHVYHGTCRKTGVDVAIKMIDKEQMRAAGLTSRVQQEVSIHCRLRHPSIVELLTFFEDDANVYLIVEFCHGGEVQKYLETRETLSETEARHFLVQVAHGMQYLQSHNILHRDLSLSNLLLTQDLQVKISDFGLATQLRYPSEKHTTMCGTPNYIPPEIAARSGHGLEVDLWSLGCMLYTFLTGSPPFHDPKIRSTLTKVVMSSIQIPSNLSAEARDLIGKLLQKDPRQRIRLSEVLSHPFMCRSVSLLNRARLPVPSKASNSAYGPKPSEPLNTTRLKATRIKSGKMMLSILDTGEVVVEFLKGEMINSVLRVSSDGQWIVVYQPRIAWHPTQAAGLPLDGTDDRFSFESLPKMLWKKYAIASRFVHLVRQKTVKIILYQGDSACFLMENGDVEIKDAGIAGTPKKIVRQKDGTIKLNNQVVSPSSIDAKDWQFLQTVALKLSALEESICAVDPSPEMFPAIFGRRTTTNGDTSTRSNLTLNTNFTSLVDRSPESVQSSKLVKAREVHVDGLGVARRLPSGEIIIEFYDRTKVAIEAPMAGRASEFCFVNRNGVKTSYPEGSSIPIHVRQRLGHLPRVIDLLK</sequence>
<evidence type="ECO:0000256" key="10">
    <source>
        <dbReference type="ARBA" id="ARBA00022843"/>
    </source>
</evidence>
<dbReference type="PANTHER" id="PTHR24345">
    <property type="entry name" value="SERINE/THREONINE-PROTEIN KINASE PLK"/>
    <property type="match status" value="1"/>
</dbReference>
<dbReference type="InterPro" id="IPR008266">
    <property type="entry name" value="Tyr_kinase_AS"/>
</dbReference>
<dbReference type="PROSITE" id="PS00107">
    <property type="entry name" value="PROTEIN_KINASE_ATP"/>
    <property type="match status" value="1"/>
</dbReference>
<evidence type="ECO:0000256" key="2">
    <source>
        <dbReference type="ARBA" id="ARBA00012424"/>
    </source>
</evidence>
<comment type="subcellular location">
    <subcellularLocation>
        <location evidence="1">Cytoplasm</location>
        <location evidence="1">Cytoskeleton</location>
        <location evidence="1">Microtubule organizing center</location>
        <location evidence="1">Centrosome</location>
        <location evidence="1">Centriole</location>
    </subcellularLocation>
</comment>
<evidence type="ECO:0000256" key="5">
    <source>
        <dbReference type="ARBA" id="ARBA00022527"/>
    </source>
</evidence>
<feature type="domain" description="Cryptic POLO box 1 (CPB1)" evidence="17">
    <location>
        <begin position="290"/>
        <end position="398"/>
    </location>
</feature>
<dbReference type="InterPro" id="IPR000719">
    <property type="entry name" value="Prot_kinase_dom"/>
</dbReference>
<dbReference type="GO" id="GO:0005524">
    <property type="term" value="F:ATP binding"/>
    <property type="evidence" value="ECO:0007669"/>
    <property type="project" value="UniProtKB-UniRule"/>
</dbReference>
<dbReference type="Gene3D" id="3.30.200.20">
    <property type="entry name" value="Phosphorylase Kinase, domain 1"/>
    <property type="match status" value="1"/>
</dbReference>
<dbReference type="GO" id="GO:0005814">
    <property type="term" value="C:centriole"/>
    <property type="evidence" value="ECO:0007669"/>
    <property type="project" value="UniProtKB-SubCell"/>
</dbReference>
<dbReference type="CDD" id="cd13116">
    <property type="entry name" value="POLO_box_Plk4_3"/>
    <property type="match status" value="1"/>
</dbReference>
<evidence type="ECO:0000313" key="18">
    <source>
        <dbReference type="Proteomes" id="UP000694867"/>
    </source>
</evidence>
<dbReference type="Gene3D" id="2.40.50.930">
    <property type="match status" value="1"/>
</dbReference>
<dbReference type="FunFam" id="3.30.200.20:FF:000042">
    <property type="entry name" value="Aurora kinase A"/>
    <property type="match status" value="1"/>
</dbReference>
<dbReference type="Gene3D" id="1.10.510.10">
    <property type="entry name" value="Transferase(Phosphotransferase) domain 1"/>
    <property type="match status" value="1"/>
</dbReference>
<dbReference type="InterPro" id="IPR011009">
    <property type="entry name" value="Kinase-like_dom_sf"/>
</dbReference>
<dbReference type="SUPFAM" id="SSF56112">
    <property type="entry name" value="Protein kinase-like (PK-like)"/>
    <property type="match status" value="1"/>
</dbReference>
<evidence type="ECO:0000313" key="19">
    <source>
        <dbReference type="RefSeq" id="XP_003738362.1"/>
    </source>
</evidence>
<dbReference type="InterPro" id="IPR033699">
    <property type="entry name" value="POLO_box_Plk4_1"/>
</dbReference>
<keyword evidence="11" id="KW-0206">Cytoskeleton</keyword>
<evidence type="ECO:0000256" key="9">
    <source>
        <dbReference type="ARBA" id="ARBA00022840"/>
    </source>
</evidence>
<dbReference type="GO" id="GO:0005634">
    <property type="term" value="C:nucleus"/>
    <property type="evidence" value="ECO:0007669"/>
    <property type="project" value="TreeGrafter"/>
</dbReference>
<proteinExistence type="predicted"/>
<dbReference type="RefSeq" id="XP_003738362.1">
    <property type="nucleotide sequence ID" value="XM_003738314.3"/>
</dbReference>
<reference evidence="19" key="1">
    <citation type="submission" date="2025-08" db="UniProtKB">
        <authorList>
            <consortium name="RefSeq"/>
        </authorList>
    </citation>
    <scope>IDENTIFICATION</scope>
</reference>